<reference evidence="2 3" key="2">
    <citation type="submission" date="2018-03" db="EMBL/GenBank/DDBJ databases">
        <title>The ancient ancestry and fast evolution of plastids.</title>
        <authorList>
            <person name="Moore K.R."/>
            <person name="Magnabosco C."/>
            <person name="Momper L."/>
            <person name="Gold D.A."/>
            <person name="Bosak T."/>
            <person name="Fournier G.P."/>
        </authorList>
    </citation>
    <scope>NUCLEOTIDE SEQUENCE [LARGE SCALE GENOMIC DNA]</scope>
    <source>
        <strain evidence="2 3">ULC007</strain>
    </source>
</reference>
<sequence>MGGLIKLIKNFFSGIFSFLGGLVGGKKSIEGSAPKTRKGSGYFLEMDEAEAEKKPAVSASATESSPKPVATTSEAAPTSKQSSKRAELLAAAASSNGSAPVAQKPVEEKAPVAVAPKPEASAEFATKYLVPTSNGTRRRPGANMNSYLDMARGMKSN</sequence>
<name>A0A2T1D669_9CYAN</name>
<feature type="compositionally biased region" description="Polar residues" evidence="1">
    <location>
        <begin position="59"/>
        <end position="81"/>
    </location>
</feature>
<evidence type="ECO:0000313" key="2">
    <source>
        <dbReference type="EMBL" id="PSB15947.1"/>
    </source>
</evidence>
<accession>A0A2T1D669</accession>
<feature type="compositionally biased region" description="Low complexity" evidence="1">
    <location>
        <begin position="88"/>
        <end position="104"/>
    </location>
</feature>
<reference evidence="2 3" key="1">
    <citation type="submission" date="2018-02" db="EMBL/GenBank/DDBJ databases">
        <authorList>
            <person name="Cohen D.B."/>
            <person name="Kent A.D."/>
        </authorList>
    </citation>
    <scope>NUCLEOTIDE SEQUENCE [LARGE SCALE GENOMIC DNA]</scope>
    <source>
        <strain evidence="2 3">ULC007</strain>
    </source>
</reference>
<feature type="region of interest" description="Disordered" evidence="1">
    <location>
        <begin position="53"/>
        <end position="157"/>
    </location>
</feature>
<dbReference type="Proteomes" id="UP000238634">
    <property type="component" value="Unassembled WGS sequence"/>
</dbReference>
<keyword evidence="3" id="KW-1185">Reference proteome</keyword>
<dbReference type="AlphaFoldDB" id="A0A2T1D669"/>
<dbReference type="RefSeq" id="WP_106254159.1">
    <property type="nucleotide sequence ID" value="NZ_PVWG01000050.1"/>
</dbReference>
<evidence type="ECO:0000256" key="1">
    <source>
        <dbReference type="SAM" id="MobiDB-lite"/>
    </source>
</evidence>
<comment type="caution">
    <text evidence="2">The sequence shown here is derived from an EMBL/GenBank/DDBJ whole genome shotgun (WGS) entry which is preliminary data.</text>
</comment>
<gene>
    <name evidence="2" type="ORF">C7B65_23115</name>
</gene>
<evidence type="ECO:0000313" key="3">
    <source>
        <dbReference type="Proteomes" id="UP000238634"/>
    </source>
</evidence>
<proteinExistence type="predicted"/>
<organism evidence="2 3">
    <name type="scientific">Phormidesmis priestleyi ULC007</name>
    <dbReference type="NCBI Taxonomy" id="1920490"/>
    <lineage>
        <taxon>Bacteria</taxon>
        <taxon>Bacillati</taxon>
        <taxon>Cyanobacteriota</taxon>
        <taxon>Cyanophyceae</taxon>
        <taxon>Leptolyngbyales</taxon>
        <taxon>Leptolyngbyaceae</taxon>
        <taxon>Phormidesmis</taxon>
    </lineage>
</organism>
<dbReference type="EMBL" id="PVWG01000050">
    <property type="protein sequence ID" value="PSB15947.1"/>
    <property type="molecule type" value="Genomic_DNA"/>
</dbReference>
<protein>
    <submittedName>
        <fullName evidence="2">Uncharacterized protein</fullName>
    </submittedName>
</protein>